<comment type="caution">
    <text evidence="2">The sequence shown here is derived from an EMBL/GenBank/DDBJ whole genome shotgun (WGS) entry which is preliminary data.</text>
</comment>
<dbReference type="Proteomes" id="UP000288805">
    <property type="component" value="Unassembled WGS sequence"/>
</dbReference>
<reference evidence="2 3" key="1">
    <citation type="journal article" date="2018" name="PLoS Genet.">
        <title>Population sequencing reveals clonal diversity and ancestral inbreeding in the grapevine cultivar Chardonnay.</title>
        <authorList>
            <person name="Roach M.J."/>
            <person name="Johnson D.L."/>
            <person name="Bohlmann J."/>
            <person name="van Vuuren H.J."/>
            <person name="Jones S.J."/>
            <person name="Pretorius I.S."/>
            <person name="Schmidt S.A."/>
            <person name="Borneman A.R."/>
        </authorList>
    </citation>
    <scope>NUCLEOTIDE SEQUENCE [LARGE SCALE GENOMIC DNA]</scope>
    <source>
        <strain evidence="3">cv. Chardonnay</strain>
        <tissue evidence="2">Leaf</tissue>
    </source>
</reference>
<evidence type="ECO:0000313" key="2">
    <source>
        <dbReference type="EMBL" id="RVX07505.1"/>
    </source>
</evidence>
<sequence length="342" mass="39635">MGKGCRGLFWNFFSFTFGLGDSVWNIWTRETEGELENPLKSESASVSFCMILKYGHSVTFLDHERFRRGKGGFEEDILRILMEIENRRCLARREAEGGGLGRQAVVETKMREMSDRFVRSLGVNRNLGWVSLNARGTVGEALLLWDKRVLEGLEVEVGAFSISRCFRNYKEGFVWVFFSLYGLLKGREMRKLWEKLAIVKGLWDEPWCIASDFNVVRFLVETSNSRQMSIAMRDFSNFIDEFELVDLPLDGGGYQSGGLWRDEKRGSPSFVFAKKLQALKCDLKKWNKEVLDNVSARKDAALEQINYWDSVERLRPLSEEDRRRKRIAKDEYSHLAILEKIS</sequence>
<dbReference type="InterPro" id="IPR036691">
    <property type="entry name" value="Endo/exonu/phosph_ase_sf"/>
</dbReference>
<proteinExistence type="predicted"/>
<dbReference type="Gene3D" id="3.60.10.10">
    <property type="entry name" value="Endonuclease/exonuclease/phosphatase"/>
    <property type="match status" value="1"/>
</dbReference>
<organism evidence="2 3">
    <name type="scientific">Vitis vinifera</name>
    <name type="common">Grape</name>
    <dbReference type="NCBI Taxonomy" id="29760"/>
    <lineage>
        <taxon>Eukaryota</taxon>
        <taxon>Viridiplantae</taxon>
        <taxon>Streptophyta</taxon>
        <taxon>Embryophyta</taxon>
        <taxon>Tracheophyta</taxon>
        <taxon>Spermatophyta</taxon>
        <taxon>Magnoliopsida</taxon>
        <taxon>eudicotyledons</taxon>
        <taxon>Gunneridae</taxon>
        <taxon>Pentapetalae</taxon>
        <taxon>rosids</taxon>
        <taxon>Vitales</taxon>
        <taxon>Vitaceae</taxon>
        <taxon>Viteae</taxon>
        <taxon>Vitis</taxon>
    </lineage>
</organism>
<keyword evidence="1" id="KW-0732">Signal</keyword>
<dbReference type="SUPFAM" id="SSF56219">
    <property type="entry name" value="DNase I-like"/>
    <property type="match status" value="1"/>
</dbReference>
<dbReference type="AlphaFoldDB" id="A0A438JEX7"/>
<name>A0A438JEX7_VITVI</name>
<protein>
    <submittedName>
        <fullName evidence="2">Uncharacterized protein</fullName>
    </submittedName>
</protein>
<feature type="signal peptide" evidence="1">
    <location>
        <begin position="1"/>
        <end position="20"/>
    </location>
</feature>
<evidence type="ECO:0000256" key="1">
    <source>
        <dbReference type="SAM" id="SignalP"/>
    </source>
</evidence>
<gene>
    <name evidence="2" type="ORF">CK203_025117</name>
</gene>
<evidence type="ECO:0000313" key="3">
    <source>
        <dbReference type="Proteomes" id="UP000288805"/>
    </source>
</evidence>
<accession>A0A438JEX7</accession>
<dbReference type="EMBL" id="QGNW01000045">
    <property type="protein sequence ID" value="RVX07505.1"/>
    <property type="molecule type" value="Genomic_DNA"/>
</dbReference>
<feature type="chain" id="PRO_5019570736" evidence="1">
    <location>
        <begin position="21"/>
        <end position="342"/>
    </location>
</feature>